<dbReference type="OrthoDB" id="8321870at2"/>
<dbReference type="SUPFAM" id="SSF51126">
    <property type="entry name" value="Pectin lyase-like"/>
    <property type="match status" value="1"/>
</dbReference>
<evidence type="ECO:0000259" key="1">
    <source>
        <dbReference type="Pfam" id="PF13229"/>
    </source>
</evidence>
<dbReference type="RefSeq" id="WP_010059469.1">
    <property type="nucleotide sequence ID" value="NZ_CP006986.1"/>
</dbReference>
<proteinExistence type="predicted"/>
<dbReference type="InterPro" id="IPR039448">
    <property type="entry name" value="Beta_helix"/>
</dbReference>
<keyword evidence="2" id="KW-0456">Lyase</keyword>
<sequence>MPAILRKKSHGVSTRAQVIDGAEDIGVAYQVFSDTVVEDVVVKNSPRGFKFHNGKNLVVRRCETENVRGDGIYLTKTSNVLLENNRMGAAPGEGADCCQFAYQNSDDNISSDIVIRGNLFLQSPTSSSNKGALVCDKTRRYRVEYNFIGGKNFSFSSIGDNAVVRSNIMRDGRMNDYSFGYGIGDKADHAGHHLYDNWIENNNRGISLSGFSDQERAFRKDIDIHDNIISACDVAFFANRPWSGSLRRNIFMRCRQDILLKGTGQATAGEIDGNYHNDGSFLNVTPPPLRFNADGKASVASGEWTSEPDEIVIQWRDKGIDISGANRPSIAVEPGMELSCVLLARKGRNWMLAIAETAYDEFTPRAWQEKKLPWQKRYLSI</sequence>
<gene>
    <name evidence="2" type="ORF">IE4771_CH00668</name>
</gene>
<accession>A0A060HWD7</accession>
<protein>
    <submittedName>
        <fullName evidence="2">Pectin lyase fold/virulence factor domain-containing protein</fullName>
    </submittedName>
</protein>
<dbReference type="SMART" id="SM00710">
    <property type="entry name" value="PbH1"/>
    <property type="match status" value="5"/>
</dbReference>
<name>A0A060HWD7_RHIET</name>
<dbReference type="HOGENOM" id="CLU_725362_0_0_5"/>
<dbReference type="InterPro" id="IPR006626">
    <property type="entry name" value="PbH1"/>
</dbReference>
<organism evidence="2 3">
    <name type="scientific">Rhizobium etli bv. mimosae str. IE4771</name>
    <dbReference type="NCBI Taxonomy" id="1432050"/>
    <lineage>
        <taxon>Bacteria</taxon>
        <taxon>Pseudomonadati</taxon>
        <taxon>Pseudomonadota</taxon>
        <taxon>Alphaproteobacteria</taxon>
        <taxon>Hyphomicrobiales</taxon>
        <taxon>Rhizobiaceae</taxon>
        <taxon>Rhizobium/Agrobacterium group</taxon>
        <taxon>Rhizobium</taxon>
    </lineage>
</organism>
<dbReference type="InterPro" id="IPR012334">
    <property type="entry name" value="Pectin_lyas_fold"/>
</dbReference>
<dbReference type="InterPro" id="IPR011050">
    <property type="entry name" value="Pectin_lyase_fold/virulence"/>
</dbReference>
<reference evidence="2 3" key="1">
    <citation type="submission" date="2013-12" db="EMBL/GenBank/DDBJ databases">
        <title>Complete genome sequence of Rhizobium etli bv. mimosae IE4771.</title>
        <authorList>
            <person name="Bustos P."/>
            <person name="Santamaria R.I."/>
            <person name="Lozano L."/>
            <person name="Ormeno-Orrillo E."/>
            <person name="Rogel M.A."/>
            <person name="Romero D."/>
            <person name="Cevallos M.A."/>
            <person name="Martinez-Romero E."/>
            <person name="Gonzalez V."/>
        </authorList>
    </citation>
    <scope>NUCLEOTIDE SEQUENCE [LARGE SCALE GENOMIC DNA]</scope>
    <source>
        <strain evidence="2 3">IE4771</strain>
    </source>
</reference>
<dbReference type="KEGG" id="rei:IE4771_CH00668"/>
<dbReference type="Proteomes" id="UP000027180">
    <property type="component" value="Chromosome"/>
</dbReference>
<feature type="domain" description="Right handed beta helix" evidence="1">
    <location>
        <begin position="17"/>
        <end position="120"/>
    </location>
</feature>
<dbReference type="Pfam" id="PF13229">
    <property type="entry name" value="Beta_helix"/>
    <property type="match status" value="1"/>
</dbReference>
<dbReference type="AlphaFoldDB" id="A0A060HWD7"/>
<evidence type="ECO:0000313" key="2">
    <source>
        <dbReference type="EMBL" id="AIC25824.1"/>
    </source>
</evidence>
<evidence type="ECO:0000313" key="3">
    <source>
        <dbReference type="Proteomes" id="UP000027180"/>
    </source>
</evidence>
<dbReference type="EMBL" id="CP006986">
    <property type="protein sequence ID" value="AIC25824.1"/>
    <property type="molecule type" value="Genomic_DNA"/>
</dbReference>
<dbReference type="GO" id="GO:0016829">
    <property type="term" value="F:lyase activity"/>
    <property type="evidence" value="ECO:0007669"/>
    <property type="project" value="UniProtKB-KW"/>
</dbReference>
<dbReference type="Gene3D" id="2.160.20.10">
    <property type="entry name" value="Single-stranded right-handed beta-helix, Pectin lyase-like"/>
    <property type="match status" value="1"/>
</dbReference>